<name>A0AA86T9A5_9BACT</name>
<gene>
    <name evidence="2" type="ORF">DNFV4_04510</name>
</gene>
<protein>
    <recommendedName>
        <fullName evidence="4">Carboxypeptidase regulatory-like domain-containing protein</fullName>
    </recommendedName>
</protein>
<keyword evidence="1" id="KW-0472">Membrane</keyword>
<dbReference type="AlphaFoldDB" id="A0AA86T9A5"/>
<evidence type="ECO:0000313" key="3">
    <source>
        <dbReference type="Proteomes" id="UP001179121"/>
    </source>
</evidence>
<accession>A0AA86T9A5</accession>
<keyword evidence="3" id="KW-1185">Reference proteome</keyword>
<reference evidence="2" key="1">
    <citation type="submission" date="2022-10" db="EMBL/GenBank/DDBJ databases">
        <authorList>
            <person name="Koch H."/>
        </authorList>
    </citation>
    <scope>NUCLEOTIDE SEQUENCE</scope>
    <source>
        <strain evidence="2">DNF</strain>
    </source>
</reference>
<evidence type="ECO:0000313" key="2">
    <source>
        <dbReference type="EMBL" id="CAI4034066.1"/>
    </source>
</evidence>
<feature type="transmembrane region" description="Helical" evidence="1">
    <location>
        <begin position="12"/>
        <end position="33"/>
    </location>
</feature>
<organism evidence="2 3">
    <name type="scientific">Nitrospira tepida</name>
    <dbReference type="NCBI Taxonomy" id="2973512"/>
    <lineage>
        <taxon>Bacteria</taxon>
        <taxon>Pseudomonadati</taxon>
        <taxon>Nitrospirota</taxon>
        <taxon>Nitrospiria</taxon>
        <taxon>Nitrospirales</taxon>
        <taxon>Nitrospiraceae</taxon>
        <taxon>Nitrospira</taxon>
    </lineage>
</organism>
<sequence length="184" mass="19818">MDGKQTWGPRLASLRLHGTALVLLVPLVAIGWWGGSKPVPGMAEVTAMSRILPTGDALELTYHAAGETWTDLIPIHRAGPARYFSAGVGMAERAAEYPAFPLKLVLTAGGKPFLARVGLEVTSHDGTIHLSIPPDHVTGPWLFLDLPAGTYDLTGTRGEERPRLRRVTVQPGSSQTLYLRFSGE</sequence>
<dbReference type="RefSeq" id="WP_289271482.1">
    <property type="nucleotide sequence ID" value="NZ_OX365700.1"/>
</dbReference>
<evidence type="ECO:0000256" key="1">
    <source>
        <dbReference type="SAM" id="Phobius"/>
    </source>
</evidence>
<dbReference type="Proteomes" id="UP001179121">
    <property type="component" value="Chromosome"/>
</dbReference>
<proteinExistence type="predicted"/>
<keyword evidence="1" id="KW-1133">Transmembrane helix</keyword>
<dbReference type="EMBL" id="OX365700">
    <property type="protein sequence ID" value="CAI4034066.1"/>
    <property type="molecule type" value="Genomic_DNA"/>
</dbReference>
<evidence type="ECO:0008006" key="4">
    <source>
        <dbReference type="Google" id="ProtNLM"/>
    </source>
</evidence>
<keyword evidence="1" id="KW-0812">Transmembrane</keyword>
<dbReference type="KEGG" id="nti:DNFV4_04510"/>